<dbReference type="RefSeq" id="WP_148322607.1">
    <property type="nucleotide sequence ID" value="NZ_JACJLL010000061.1"/>
</dbReference>
<organism evidence="1 2">
    <name type="scientific">Clostridium saudiense</name>
    <dbReference type="NCBI Taxonomy" id="1414720"/>
    <lineage>
        <taxon>Bacteria</taxon>
        <taxon>Bacillati</taxon>
        <taxon>Bacillota</taxon>
        <taxon>Clostridia</taxon>
        <taxon>Eubacteriales</taxon>
        <taxon>Clostridiaceae</taxon>
        <taxon>Clostridium</taxon>
    </lineage>
</organism>
<dbReference type="Proteomes" id="UP000767334">
    <property type="component" value="Unassembled WGS sequence"/>
</dbReference>
<evidence type="ECO:0000313" key="2">
    <source>
        <dbReference type="Proteomes" id="UP000767334"/>
    </source>
</evidence>
<dbReference type="EMBL" id="JACJLL010000061">
    <property type="protein sequence ID" value="MBM6819764.1"/>
    <property type="molecule type" value="Genomic_DNA"/>
</dbReference>
<keyword evidence="2" id="KW-1185">Reference proteome</keyword>
<comment type="caution">
    <text evidence="1">The sequence shown here is derived from an EMBL/GenBank/DDBJ whole genome shotgun (WGS) entry which is preliminary data.</text>
</comment>
<accession>A0ABS2FHC4</accession>
<sequence length="111" mass="13138">MRIKIKSLLAVKDTDIAKKIENNKFFRVNHIIVNTDSESLKNYGEESDILRCLKQCIKDNGNSIDYNEISELINSSNIIGNNFWNENEFEGICRFEYRDYFDFSECKFNYV</sequence>
<proteinExistence type="predicted"/>
<reference evidence="1 2" key="1">
    <citation type="journal article" date="2021" name="Sci. Rep.">
        <title>The distribution of antibiotic resistance genes in chicken gut microbiota commensals.</title>
        <authorList>
            <person name="Juricova H."/>
            <person name="Matiasovicova J."/>
            <person name="Kubasova T."/>
            <person name="Cejkova D."/>
            <person name="Rychlik I."/>
        </authorList>
    </citation>
    <scope>NUCLEOTIDE SEQUENCE [LARGE SCALE GENOMIC DNA]</scope>
    <source>
        <strain evidence="1 2">An435</strain>
    </source>
</reference>
<name>A0ABS2FHC4_9CLOT</name>
<gene>
    <name evidence="1" type="ORF">H6A19_10520</name>
</gene>
<protein>
    <submittedName>
        <fullName evidence="1">Uncharacterized protein</fullName>
    </submittedName>
</protein>
<evidence type="ECO:0000313" key="1">
    <source>
        <dbReference type="EMBL" id="MBM6819764.1"/>
    </source>
</evidence>